<evidence type="ECO:0000313" key="1">
    <source>
        <dbReference type="EMBL" id="QJR99775.1"/>
    </source>
</evidence>
<dbReference type="EMBL" id="MN629346">
    <property type="protein sequence ID" value="QJR99775.1"/>
    <property type="molecule type" value="Genomic_DNA"/>
</dbReference>
<dbReference type="AlphaFoldDB" id="A0A6M4NQJ5"/>
<name>A0A6M4NQJ5_AERCA</name>
<dbReference type="RefSeq" id="WP_181715899.1">
    <property type="nucleotide sequence ID" value="NZ_MN629346.1"/>
</dbReference>
<sequence>MTAALTLTMEDRKALAIQQAESQYQELRRKWLSERTPEQLALISANEAKPRSLTRAPSIEKERTSVVIRSQCPYTGVELWRW</sequence>
<geneLocation type="plasmid" evidence="1">
    <name>p717068-IMP</name>
</geneLocation>
<organism evidence="1">
    <name type="scientific">Aeromonas caviae</name>
    <name type="common">Aeromonas punctata</name>
    <dbReference type="NCBI Taxonomy" id="648"/>
    <lineage>
        <taxon>Bacteria</taxon>
        <taxon>Pseudomonadati</taxon>
        <taxon>Pseudomonadota</taxon>
        <taxon>Gammaproteobacteria</taxon>
        <taxon>Aeromonadales</taxon>
        <taxon>Aeromonadaceae</taxon>
        <taxon>Aeromonas</taxon>
    </lineage>
</organism>
<reference evidence="1" key="1">
    <citation type="submission" date="2019-10" db="EMBL/GenBank/DDBJ databases">
        <authorList>
            <person name="Zhou D."/>
            <person name="Cheng Q."/>
        </authorList>
    </citation>
    <scope>NUCLEOTIDE SEQUENCE</scope>
    <source>
        <strain evidence="1">1507-17068</strain>
        <plasmid evidence="1">p717068-IMP</plasmid>
    </source>
</reference>
<accession>A0A6M4NQJ5</accession>
<proteinExistence type="predicted"/>
<protein>
    <submittedName>
        <fullName evidence="1">Uncharacterized protein</fullName>
    </submittedName>
</protein>
<keyword evidence="1" id="KW-0614">Plasmid</keyword>